<feature type="domain" description="Aminotransferase class V" evidence="7">
    <location>
        <begin position="18"/>
        <end position="394"/>
    </location>
</feature>
<dbReference type="PANTHER" id="PTHR43586:SF8">
    <property type="entry name" value="CYSTEINE DESULFURASE 1, CHLOROPLASTIC"/>
    <property type="match status" value="1"/>
</dbReference>
<dbReference type="Pfam" id="PF00266">
    <property type="entry name" value="Aminotran_5"/>
    <property type="match status" value="1"/>
</dbReference>
<gene>
    <name evidence="8" type="ORF">US68_C0001G0006</name>
</gene>
<dbReference type="InterPro" id="IPR010970">
    <property type="entry name" value="Cys_dSase_SufS"/>
</dbReference>
<dbReference type="InterPro" id="IPR015421">
    <property type="entry name" value="PyrdxlP-dep_Trfase_major"/>
</dbReference>
<dbReference type="PATRIC" id="fig|1618488.3.peg.6"/>
<evidence type="ECO:0000256" key="4">
    <source>
        <dbReference type="ARBA" id="ARBA00022679"/>
    </source>
</evidence>
<evidence type="ECO:0000256" key="5">
    <source>
        <dbReference type="ARBA" id="ARBA00022898"/>
    </source>
</evidence>
<dbReference type="InterPro" id="IPR015422">
    <property type="entry name" value="PyrdxlP-dep_Trfase_small"/>
</dbReference>
<reference evidence="8 9" key="1">
    <citation type="journal article" date="2015" name="Nature">
        <title>rRNA introns, odd ribosomes, and small enigmatic genomes across a large radiation of phyla.</title>
        <authorList>
            <person name="Brown C.T."/>
            <person name="Hug L.A."/>
            <person name="Thomas B.C."/>
            <person name="Sharon I."/>
            <person name="Castelle C.J."/>
            <person name="Singh A."/>
            <person name="Wilkins M.J."/>
            <person name="Williams K.H."/>
            <person name="Banfield J.F."/>
        </authorList>
    </citation>
    <scope>NUCLEOTIDE SEQUENCE [LARGE SCALE GENOMIC DNA]</scope>
</reference>
<dbReference type="CDD" id="cd06453">
    <property type="entry name" value="SufS_like"/>
    <property type="match status" value="1"/>
</dbReference>
<sequence>MNKYKKYFPIFKNSPDLVYLDSAATSLKPKRVLDKMMEYYTKYSANIHRGLYPLSEKASEEYEGVRELVANFIGAKNREEIIFTSGTTAGINLVSRSWGEENIFKGDEIVATEMEHHSNLVPWQELAKRRKAKLRLIEVGDDFKLKIDNLEKIIGRKTKILALTEMSNVLGTINPVKEIIKKAKEINPKIVILVDGAQAVARMSVKVADLGADFYVFSGHKIYGPSGVGVLWVKKGRFSEMKASIFGGGMIREVSFEESSYQGGFEAYEAGTPAIGEVIGLGEAIKFVEKIGWKEMRWHESELCEYAWSKLSEIPEVKIIGPKRERGGVISIILSGKGMPASHDLGDILGRKYNVCLRTGYHCAMPLHKKFGLNSGTSRISLGIYNDKGDIDILVKGIKGAIEIFNKNG</sequence>
<keyword evidence="4" id="KW-0808">Transferase</keyword>
<protein>
    <recommendedName>
        <fullName evidence="3">cysteine desulfurase</fullName>
        <ecNumber evidence="3">2.8.1.7</ecNumber>
    </recommendedName>
</protein>
<evidence type="ECO:0000313" key="9">
    <source>
        <dbReference type="Proteomes" id="UP000034231"/>
    </source>
</evidence>
<dbReference type="Proteomes" id="UP000034231">
    <property type="component" value="Unassembled WGS sequence"/>
</dbReference>
<dbReference type="AlphaFoldDB" id="A0A0G0I8E9"/>
<dbReference type="EC" id="2.8.1.7" evidence="3"/>
<keyword evidence="5" id="KW-0663">Pyridoxal phosphate</keyword>
<proteinExistence type="inferred from homology"/>
<dbReference type="GO" id="GO:0031071">
    <property type="term" value="F:cysteine desulfurase activity"/>
    <property type="evidence" value="ECO:0007669"/>
    <property type="project" value="UniProtKB-EC"/>
</dbReference>
<dbReference type="InterPro" id="IPR015424">
    <property type="entry name" value="PyrdxlP-dep_Trfase"/>
</dbReference>
<dbReference type="EMBL" id="LBTX01000001">
    <property type="protein sequence ID" value="KKQ50807.1"/>
    <property type="molecule type" value="Genomic_DNA"/>
</dbReference>
<dbReference type="Gene3D" id="3.40.640.10">
    <property type="entry name" value="Type I PLP-dependent aspartate aminotransferase-like (Major domain)"/>
    <property type="match status" value="1"/>
</dbReference>
<accession>A0A0G0I8E9</accession>
<dbReference type="InterPro" id="IPR000192">
    <property type="entry name" value="Aminotrans_V_dom"/>
</dbReference>
<dbReference type="PANTHER" id="PTHR43586">
    <property type="entry name" value="CYSTEINE DESULFURASE"/>
    <property type="match status" value="1"/>
</dbReference>
<comment type="similarity">
    <text evidence="2">Belongs to the class-V pyridoxal-phosphate-dependent aminotransferase family. Csd subfamily.</text>
</comment>
<evidence type="ECO:0000256" key="2">
    <source>
        <dbReference type="ARBA" id="ARBA00010447"/>
    </source>
</evidence>
<comment type="cofactor">
    <cofactor evidence="1">
        <name>pyridoxal 5'-phosphate</name>
        <dbReference type="ChEBI" id="CHEBI:597326"/>
    </cofactor>
</comment>
<dbReference type="NCBIfam" id="TIGR01979">
    <property type="entry name" value="sufS"/>
    <property type="match status" value="1"/>
</dbReference>
<evidence type="ECO:0000256" key="1">
    <source>
        <dbReference type="ARBA" id="ARBA00001933"/>
    </source>
</evidence>
<evidence type="ECO:0000256" key="6">
    <source>
        <dbReference type="ARBA" id="ARBA00050776"/>
    </source>
</evidence>
<name>A0A0G0I8E9_9BACT</name>
<evidence type="ECO:0000256" key="3">
    <source>
        <dbReference type="ARBA" id="ARBA00012239"/>
    </source>
</evidence>
<organism evidence="8 9">
    <name type="scientific">Candidatus Shapirobacteria bacterium GW2011_GWE1_38_10</name>
    <dbReference type="NCBI Taxonomy" id="1618488"/>
    <lineage>
        <taxon>Bacteria</taxon>
        <taxon>Candidatus Shapironibacteriota</taxon>
    </lineage>
</organism>
<evidence type="ECO:0000259" key="7">
    <source>
        <dbReference type="Pfam" id="PF00266"/>
    </source>
</evidence>
<dbReference type="Gene3D" id="3.90.1150.10">
    <property type="entry name" value="Aspartate Aminotransferase, domain 1"/>
    <property type="match status" value="1"/>
</dbReference>
<dbReference type="GO" id="GO:0030170">
    <property type="term" value="F:pyridoxal phosphate binding"/>
    <property type="evidence" value="ECO:0007669"/>
    <property type="project" value="InterPro"/>
</dbReference>
<dbReference type="GO" id="GO:0006534">
    <property type="term" value="P:cysteine metabolic process"/>
    <property type="evidence" value="ECO:0007669"/>
    <property type="project" value="InterPro"/>
</dbReference>
<comment type="caution">
    <text evidence="8">The sequence shown here is derived from an EMBL/GenBank/DDBJ whole genome shotgun (WGS) entry which is preliminary data.</text>
</comment>
<comment type="catalytic activity">
    <reaction evidence="6">
        <text>(sulfur carrier)-H + L-cysteine = (sulfur carrier)-SH + L-alanine</text>
        <dbReference type="Rhea" id="RHEA:43892"/>
        <dbReference type="Rhea" id="RHEA-COMP:14737"/>
        <dbReference type="Rhea" id="RHEA-COMP:14739"/>
        <dbReference type="ChEBI" id="CHEBI:29917"/>
        <dbReference type="ChEBI" id="CHEBI:35235"/>
        <dbReference type="ChEBI" id="CHEBI:57972"/>
        <dbReference type="ChEBI" id="CHEBI:64428"/>
        <dbReference type="EC" id="2.8.1.7"/>
    </reaction>
</comment>
<dbReference type="SUPFAM" id="SSF53383">
    <property type="entry name" value="PLP-dependent transferases"/>
    <property type="match status" value="1"/>
</dbReference>
<evidence type="ECO:0000313" key="8">
    <source>
        <dbReference type="EMBL" id="KKQ50807.1"/>
    </source>
</evidence>